<protein>
    <submittedName>
        <fullName evidence="2">Small multi-drug export protein</fullName>
    </submittedName>
</protein>
<organism evidence="2 3">
    <name type="scientific">Alicyclobacillus fodiniaquatilis</name>
    <dbReference type="NCBI Taxonomy" id="1661150"/>
    <lineage>
        <taxon>Bacteria</taxon>
        <taxon>Bacillati</taxon>
        <taxon>Bacillota</taxon>
        <taxon>Bacilli</taxon>
        <taxon>Bacillales</taxon>
        <taxon>Alicyclobacillaceae</taxon>
        <taxon>Alicyclobacillus</taxon>
    </lineage>
</organism>
<dbReference type="Pfam" id="PF06695">
    <property type="entry name" value="Sm_multidrug_ex"/>
    <property type="match status" value="1"/>
</dbReference>
<accession>A0ABW4JS67</accession>
<dbReference type="RefSeq" id="WP_377945988.1">
    <property type="nucleotide sequence ID" value="NZ_JBHUCX010000099.1"/>
</dbReference>
<feature type="transmembrane region" description="Helical" evidence="1">
    <location>
        <begin position="7"/>
        <end position="27"/>
    </location>
</feature>
<evidence type="ECO:0000313" key="3">
    <source>
        <dbReference type="Proteomes" id="UP001597079"/>
    </source>
</evidence>
<dbReference type="InterPro" id="IPR009577">
    <property type="entry name" value="Sm_multidrug_ex"/>
</dbReference>
<comment type="caution">
    <text evidence="2">The sequence shown here is derived from an EMBL/GenBank/DDBJ whole genome shotgun (WGS) entry which is preliminary data.</text>
</comment>
<feature type="transmembrane region" description="Helical" evidence="1">
    <location>
        <begin position="65"/>
        <end position="89"/>
    </location>
</feature>
<dbReference type="Proteomes" id="UP001597079">
    <property type="component" value="Unassembled WGS sequence"/>
</dbReference>
<feature type="transmembrane region" description="Helical" evidence="1">
    <location>
        <begin position="138"/>
        <end position="157"/>
    </location>
</feature>
<keyword evidence="1" id="KW-1133">Transmembrane helix</keyword>
<proteinExistence type="predicted"/>
<sequence>MSFRLRLTYGILFGILFFVSSLIIGLAEHKIVATMSLIGTSLTLEAQPAAVASIPLRFRPFSGGAISILANLILIPLLMLILDEIILHWSWLRRRLQKAEIWSRKYGKYGVWVLVPLSPVLGAYVCIGIGYVMRWNHGLVLCSVLIGMVASSFIITYGGESVVRVFQAVL</sequence>
<evidence type="ECO:0000256" key="1">
    <source>
        <dbReference type="SAM" id="Phobius"/>
    </source>
</evidence>
<keyword evidence="3" id="KW-1185">Reference proteome</keyword>
<keyword evidence="1" id="KW-0812">Transmembrane</keyword>
<keyword evidence="1" id="KW-0472">Membrane</keyword>
<name>A0ABW4JS67_9BACL</name>
<gene>
    <name evidence="2" type="ORF">ACFSB2_25555</name>
</gene>
<evidence type="ECO:0000313" key="2">
    <source>
        <dbReference type="EMBL" id="MFD1678038.1"/>
    </source>
</evidence>
<feature type="transmembrane region" description="Helical" evidence="1">
    <location>
        <begin position="109"/>
        <end position="132"/>
    </location>
</feature>
<dbReference type="EMBL" id="JBHUCX010000099">
    <property type="protein sequence ID" value="MFD1678038.1"/>
    <property type="molecule type" value="Genomic_DNA"/>
</dbReference>
<reference evidence="3" key="1">
    <citation type="journal article" date="2019" name="Int. J. Syst. Evol. Microbiol.">
        <title>The Global Catalogue of Microorganisms (GCM) 10K type strain sequencing project: providing services to taxonomists for standard genome sequencing and annotation.</title>
        <authorList>
            <consortium name="The Broad Institute Genomics Platform"/>
            <consortium name="The Broad Institute Genome Sequencing Center for Infectious Disease"/>
            <person name="Wu L."/>
            <person name="Ma J."/>
        </authorList>
    </citation>
    <scope>NUCLEOTIDE SEQUENCE [LARGE SCALE GENOMIC DNA]</scope>
    <source>
        <strain evidence="3">CGMCC 1.12286</strain>
    </source>
</reference>